<name>A0AAV4Y6G2_CAEEX</name>
<feature type="domain" description="C2H2-type" evidence="8">
    <location>
        <begin position="178"/>
        <end position="205"/>
    </location>
</feature>
<dbReference type="Pfam" id="PF00096">
    <property type="entry name" value="zf-C2H2"/>
    <property type="match status" value="2"/>
</dbReference>
<organism evidence="9 10">
    <name type="scientific">Caerostris extrusa</name>
    <name type="common">Bark spider</name>
    <name type="synonym">Caerostris bankana</name>
    <dbReference type="NCBI Taxonomy" id="172846"/>
    <lineage>
        <taxon>Eukaryota</taxon>
        <taxon>Metazoa</taxon>
        <taxon>Ecdysozoa</taxon>
        <taxon>Arthropoda</taxon>
        <taxon>Chelicerata</taxon>
        <taxon>Arachnida</taxon>
        <taxon>Araneae</taxon>
        <taxon>Araneomorphae</taxon>
        <taxon>Entelegynae</taxon>
        <taxon>Araneoidea</taxon>
        <taxon>Araneidae</taxon>
        <taxon>Caerostris</taxon>
    </lineage>
</organism>
<dbReference type="GO" id="GO:0005634">
    <property type="term" value="C:nucleus"/>
    <property type="evidence" value="ECO:0007669"/>
    <property type="project" value="UniProtKB-SubCell"/>
</dbReference>
<evidence type="ECO:0000256" key="6">
    <source>
        <dbReference type="ARBA" id="ARBA00023242"/>
    </source>
</evidence>
<feature type="domain" description="C2H2-type" evidence="8">
    <location>
        <begin position="37"/>
        <end position="64"/>
    </location>
</feature>
<comment type="subcellular location">
    <subcellularLocation>
        <location evidence="1">Nucleus</location>
    </subcellularLocation>
</comment>
<dbReference type="Gene3D" id="3.30.160.60">
    <property type="entry name" value="Classic Zinc Finger"/>
    <property type="match status" value="4"/>
</dbReference>
<keyword evidence="4 7" id="KW-0863">Zinc-finger</keyword>
<dbReference type="SMART" id="SM00355">
    <property type="entry name" value="ZnF_C2H2"/>
    <property type="match status" value="7"/>
</dbReference>
<feature type="domain" description="C2H2-type" evidence="8">
    <location>
        <begin position="9"/>
        <end position="36"/>
    </location>
</feature>
<dbReference type="PROSITE" id="PS50157">
    <property type="entry name" value="ZINC_FINGER_C2H2_2"/>
    <property type="match status" value="6"/>
</dbReference>
<evidence type="ECO:0000256" key="4">
    <source>
        <dbReference type="ARBA" id="ARBA00022771"/>
    </source>
</evidence>
<keyword evidence="10" id="KW-1185">Reference proteome</keyword>
<gene>
    <name evidence="9" type="primary">Zfp26_11</name>
    <name evidence="9" type="ORF">CEXT_511101</name>
</gene>
<dbReference type="SUPFAM" id="SSF57667">
    <property type="entry name" value="beta-beta-alpha zinc fingers"/>
    <property type="match status" value="3"/>
</dbReference>
<dbReference type="FunFam" id="3.30.160.60:FF:000100">
    <property type="entry name" value="Zinc finger 45-like"/>
    <property type="match status" value="1"/>
</dbReference>
<accession>A0AAV4Y6G2</accession>
<dbReference type="GO" id="GO:0000978">
    <property type="term" value="F:RNA polymerase II cis-regulatory region sequence-specific DNA binding"/>
    <property type="evidence" value="ECO:0007669"/>
    <property type="project" value="TreeGrafter"/>
</dbReference>
<dbReference type="PANTHER" id="PTHR24390:SF79">
    <property type="entry name" value="ASPARAGINE-RICH ZINC FINGER PROTEIN AZF1"/>
    <property type="match status" value="1"/>
</dbReference>
<evidence type="ECO:0000256" key="7">
    <source>
        <dbReference type="PROSITE-ProRule" id="PRU00042"/>
    </source>
</evidence>
<dbReference type="GO" id="GO:0008270">
    <property type="term" value="F:zinc ion binding"/>
    <property type="evidence" value="ECO:0007669"/>
    <property type="project" value="UniProtKB-KW"/>
</dbReference>
<comment type="caution">
    <text evidence="9">The sequence shown here is derived from an EMBL/GenBank/DDBJ whole genome shotgun (WGS) entry which is preliminary data.</text>
</comment>
<dbReference type="FunFam" id="3.30.160.60:FF:000446">
    <property type="entry name" value="Zinc finger protein"/>
    <property type="match status" value="1"/>
</dbReference>
<dbReference type="AlphaFoldDB" id="A0AAV4Y6G2"/>
<dbReference type="GO" id="GO:0003700">
    <property type="term" value="F:DNA-binding transcription factor activity"/>
    <property type="evidence" value="ECO:0007669"/>
    <property type="project" value="TreeGrafter"/>
</dbReference>
<keyword evidence="5" id="KW-0862">Zinc</keyword>
<sequence length="377" mass="44020">MSNLSLKCYVCKFCDLKFKNEGDLNLHNQLHASTGEFLCPLCKEIFPDLLQLQSHDLRHSLEETQDVSANESSAYITFLRPASSFTCTICNGIFLSDEELFEHVSHHEKVEIAPLSDSAEPCVEIKIEVDLHPSLYDDFQSLPSAPPPVNKHSNSQQMNKNEYDLNSHMEEHIVLKSYDCGVCKKRYKTRSKLKRHRCISNGPRPYLCLMCGKRFLRIYHLERHYAMHKRKQPVFVNNKNSVVKCDSEITPYRCEKCEKYYKTESHLQRHRCNNDGLRPFQCNVCGKRFIRIYHLQRHADLHNKAESADETEYDLNYLINENPIIDLIYPGLETGRQLENSKFHSNSDYGEEFAVREVFGFGNRRSLTKYSECQEME</sequence>
<dbReference type="InterPro" id="IPR013087">
    <property type="entry name" value="Znf_C2H2_type"/>
</dbReference>
<keyword evidence="3" id="KW-0677">Repeat</keyword>
<dbReference type="PANTHER" id="PTHR24390">
    <property type="entry name" value="ZINC FINGER PROTEIN"/>
    <property type="match status" value="1"/>
</dbReference>
<proteinExistence type="predicted"/>
<evidence type="ECO:0000256" key="2">
    <source>
        <dbReference type="ARBA" id="ARBA00022723"/>
    </source>
</evidence>
<reference evidence="9 10" key="1">
    <citation type="submission" date="2021-06" db="EMBL/GenBank/DDBJ databases">
        <title>Caerostris extrusa draft genome.</title>
        <authorList>
            <person name="Kono N."/>
            <person name="Arakawa K."/>
        </authorList>
    </citation>
    <scope>NUCLEOTIDE SEQUENCE [LARGE SCALE GENOMIC DNA]</scope>
</reference>
<keyword evidence="2" id="KW-0479">Metal-binding</keyword>
<dbReference type="EMBL" id="BPLR01018848">
    <property type="protein sequence ID" value="GIZ02733.1"/>
    <property type="molecule type" value="Genomic_DNA"/>
</dbReference>
<dbReference type="InterPro" id="IPR036236">
    <property type="entry name" value="Znf_C2H2_sf"/>
</dbReference>
<feature type="domain" description="C2H2-type" evidence="8">
    <location>
        <begin position="206"/>
        <end position="233"/>
    </location>
</feature>
<evidence type="ECO:0000256" key="5">
    <source>
        <dbReference type="ARBA" id="ARBA00022833"/>
    </source>
</evidence>
<evidence type="ECO:0000313" key="9">
    <source>
        <dbReference type="EMBL" id="GIZ02733.1"/>
    </source>
</evidence>
<dbReference type="Proteomes" id="UP001054945">
    <property type="component" value="Unassembled WGS sequence"/>
</dbReference>
<evidence type="ECO:0000259" key="8">
    <source>
        <dbReference type="PROSITE" id="PS50157"/>
    </source>
</evidence>
<dbReference type="PROSITE" id="PS00028">
    <property type="entry name" value="ZINC_FINGER_C2H2_1"/>
    <property type="match status" value="5"/>
</dbReference>
<evidence type="ECO:0000256" key="1">
    <source>
        <dbReference type="ARBA" id="ARBA00004123"/>
    </source>
</evidence>
<evidence type="ECO:0000256" key="3">
    <source>
        <dbReference type="ARBA" id="ARBA00022737"/>
    </source>
</evidence>
<dbReference type="GO" id="GO:0006357">
    <property type="term" value="P:regulation of transcription by RNA polymerase II"/>
    <property type="evidence" value="ECO:0007669"/>
    <property type="project" value="TreeGrafter"/>
</dbReference>
<feature type="domain" description="C2H2-type" evidence="8">
    <location>
        <begin position="252"/>
        <end position="279"/>
    </location>
</feature>
<evidence type="ECO:0000313" key="10">
    <source>
        <dbReference type="Proteomes" id="UP001054945"/>
    </source>
</evidence>
<protein>
    <submittedName>
        <fullName evidence="9">Zinc finger protein 26</fullName>
    </submittedName>
</protein>
<keyword evidence="6" id="KW-0539">Nucleus</keyword>
<feature type="domain" description="C2H2-type" evidence="8">
    <location>
        <begin position="280"/>
        <end position="307"/>
    </location>
</feature>